<dbReference type="Proteomes" id="UP001153709">
    <property type="component" value="Chromosome 7"/>
</dbReference>
<dbReference type="GO" id="GO:0016020">
    <property type="term" value="C:membrane"/>
    <property type="evidence" value="ECO:0007669"/>
    <property type="project" value="TreeGrafter"/>
</dbReference>
<evidence type="ECO:0000256" key="3">
    <source>
        <dbReference type="SAM" id="MobiDB-lite"/>
    </source>
</evidence>
<dbReference type="AlphaFoldDB" id="A0A9N9TAV4"/>
<dbReference type="Gene3D" id="3.40.50.300">
    <property type="entry name" value="P-loop containing nucleotide triphosphate hydrolases"/>
    <property type="match status" value="1"/>
</dbReference>
<dbReference type="EMBL" id="OU898282">
    <property type="protein sequence ID" value="CAG9837849.1"/>
    <property type="molecule type" value="Genomic_DNA"/>
</dbReference>
<keyword evidence="2" id="KW-0067">ATP-binding</keyword>
<dbReference type="InterPro" id="IPR003439">
    <property type="entry name" value="ABC_transporter-like_ATP-bd"/>
</dbReference>
<dbReference type="GO" id="GO:0016887">
    <property type="term" value="F:ATP hydrolysis activity"/>
    <property type="evidence" value="ECO:0007669"/>
    <property type="project" value="InterPro"/>
</dbReference>
<feature type="domain" description="ABC transporter" evidence="4">
    <location>
        <begin position="109"/>
        <end position="220"/>
    </location>
</feature>
<feature type="region of interest" description="Disordered" evidence="3">
    <location>
        <begin position="248"/>
        <end position="312"/>
    </location>
</feature>
<feature type="compositionally biased region" description="Polar residues" evidence="3">
    <location>
        <begin position="276"/>
        <end position="292"/>
    </location>
</feature>
<keyword evidence="1" id="KW-0547">Nucleotide-binding</keyword>
<proteinExistence type="predicted"/>
<dbReference type="OrthoDB" id="6500128at2759"/>
<evidence type="ECO:0000313" key="6">
    <source>
        <dbReference type="Proteomes" id="UP001153709"/>
    </source>
</evidence>
<dbReference type="PANTHER" id="PTHR24223">
    <property type="entry name" value="ATP-BINDING CASSETTE SUB-FAMILY C"/>
    <property type="match status" value="1"/>
</dbReference>
<keyword evidence="6" id="KW-1185">Reference proteome</keyword>
<evidence type="ECO:0000259" key="4">
    <source>
        <dbReference type="Pfam" id="PF00005"/>
    </source>
</evidence>
<dbReference type="Pfam" id="PF00005">
    <property type="entry name" value="ABC_tran"/>
    <property type="match status" value="1"/>
</dbReference>
<reference evidence="5" key="1">
    <citation type="submission" date="2022-01" db="EMBL/GenBank/DDBJ databases">
        <authorList>
            <person name="King R."/>
        </authorList>
    </citation>
    <scope>NUCLEOTIDE SEQUENCE</scope>
</reference>
<dbReference type="InterPro" id="IPR050173">
    <property type="entry name" value="ABC_transporter_C-like"/>
</dbReference>
<sequence>MSARKDVSILWHHFEKDINSHKISPGVAGLVILQVFQLMGTLQFATQKSLDFVQFLMSIERMVEFSKIETEEFSDSNKNGVYKVQAGSSGAEIIFKNVSMFYNKGSLVLNDINVTISSGEKVGVVGRTGAGKSSLINVLLRLSEFNGSVLINGVDTRTIPLEILRKRVSIIPQDPVLFTNTVRYNLDPLGEFTDDNLWTIIEEPSPVNQPQAFVHVQQPPFKSQQYANPSFSGYVKNSAQQLHFSQYVREQQNQSRPTQQSTPKQSDSQSELDKASASQYLQEFSYSDSSATETDHSPSISASRDSSMSDLF</sequence>
<gene>
    <name evidence="5" type="ORF">DIABBA_LOCUS10800</name>
</gene>
<feature type="compositionally biased region" description="Polar residues" evidence="3">
    <location>
        <begin position="248"/>
        <end position="269"/>
    </location>
</feature>
<evidence type="ECO:0000256" key="2">
    <source>
        <dbReference type="ARBA" id="ARBA00022840"/>
    </source>
</evidence>
<dbReference type="SUPFAM" id="SSF52540">
    <property type="entry name" value="P-loop containing nucleoside triphosphate hydrolases"/>
    <property type="match status" value="1"/>
</dbReference>
<dbReference type="GO" id="GO:0005524">
    <property type="term" value="F:ATP binding"/>
    <property type="evidence" value="ECO:0007669"/>
    <property type="project" value="UniProtKB-KW"/>
</dbReference>
<accession>A0A9N9TAV4</accession>
<feature type="compositionally biased region" description="Low complexity" evidence="3">
    <location>
        <begin position="297"/>
        <end position="312"/>
    </location>
</feature>
<name>A0A9N9TAV4_DIABA</name>
<organism evidence="5 6">
    <name type="scientific">Diabrotica balteata</name>
    <name type="common">Banded cucumber beetle</name>
    <dbReference type="NCBI Taxonomy" id="107213"/>
    <lineage>
        <taxon>Eukaryota</taxon>
        <taxon>Metazoa</taxon>
        <taxon>Ecdysozoa</taxon>
        <taxon>Arthropoda</taxon>
        <taxon>Hexapoda</taxon>
        <taxon>Insecta</taxon>
        <taxon>Pterygota</taxon>
        <taxon>Neoptera</taxon>
        <taxon>Endopterygota</taxon>
        <taxon>Coleoptera</taxon>
        <taxon>Polyphaga</taxon>
        <taxon>Cucujiformia</taxon>
        <taxon>Chrysomeloidea</taxon>
        <taxon>Chrysomelidae</taxon>
        <taxon>Galerucinae</taxon>
        <taxon>Diabroticina</taxon>
        <taxon>Diabroticites</taxon>
        <taxon>Diabrotica</taxon>
    </lineage>
</organism>
<protein>
    <recommendedName>
        <fullName evidence="4">ABC transporter domain-containing protein</fullName>
    </recommendedName>
</protein>
<dbReference type="GO" id="GO:0042626">
    <property type="term" value="F:ATPase-coupled transmembrane transporter activity"/>
    <property type="evidence" value="ECO:0007669"/>
    <property type="project" value="TreeGrafter"/>
</dbReference>
<dbReference type="InterPro" id="IPR027417">
    <property type="entry name" value="P-loop_NTPase"/>
</dbReference>
<evidence type="ECO:0000313" key="5">
    <source>
        <dbReference type="EMBL" id="CAG9837849.1"/>
    </source>
</evidence>
<evidence type="ECO:0000256" key="1">
    <source>
        <dbReference type="ARBA" id="ARBA00022741"/>
    </source>
</evidence>